<reference evidence="16 17" key="1">
    <citation type="journal article" date="2020" name="Nat. Commun.">
        <title>Donkey genomes provide new insights into domestication and selection for coat color.</title>
        <authorList>
            <person name="Wang"/>
            <person name="C."/>
            <person name="Li"/>
            <person name="H."/>
            <person name="Guo"/>
            <person name="Y."/>
            <person name="Huang"/>
            <person name="J."/>
            <person name="Sun"/>
            <person name="Y."/>
            <person name="Min"/>
            <person name="J."/>
            <person name="Wang"/>
            <person name="J."/>
            <person name="Fang"/>
            <person name="X."/>
            <person name="Zhao"/>
            <person name="Z."/>
            <person name="Wang"/>
            <person name="S."/>
            <person name="Zhang"/>
            <person name="Y."/>
            <person name="Liu"/>
            <person name="Q."/>
            <person name="Jiang"/>
            <person name="Q."/>
            <person name="Wang"/>
            <person name="X."/>
            <person name="Guo"/>
            <person name="Y."/>
            <person name="Yang"/>
            <person name="C."/>
            <person name="Wang"/>
            <person name="Y."/>
            <person name="Tian"/>
            <person name="F."/>
            <person name="Zhuang"/>
            <person name="G."/>
            <person name="Fan"/>
            <person name="Y."/>
            <person name="Gao"/>
            <person name="Q."/>
            <person name="Li"/>
            <person name="Y."/>
            <person name="Ju"/>
            <person name="Z."/>
            <person name="Li"/>
            <person name="J."/>
            <person name="Li"/>
            <person name="R."/>
            <person name="Hou"/>
            <person name="M."/>
            <person name="Yang"/>
            <person name="G."/>
            <person name="Liu"/>
            <person name="G."/>
            <person name="Liu"/>
            <person name="W."/>
            <person name="Guo"/>
            <person name="J."/>
            <person name="Pan"/>
            <person name="S."/>
            <person name="Fan"/>
            <person name="G."/>
            <person name="Zhang"/>
            <person name="W."/>
            <person name="Zhang"/>
            <person name="R."/>
            <person name="Yu"/>
            <person name="J."/>
            <person name="Zhang"/>
            <person name="X."/>
            <person name="Yin"/>
            <person name="Q."/>
            <person name="Ji"/>
            <person name="C."/>
            <person name="Jin"/>
            <person name="Y."/>
            <person name="Yue"/>
            <person name="G."/>
            <person name="Liu"/>
            <person name="M."/>
            <person name="Xu"/>
            <person name="J."/>
            <person name="Liu"/>
            <person name="S."/>
            <person name="Jordana"/>
            <person name="J."/>
            <person name="Noce"/>
            <person name="A."/>
            <person name="Amills"/>
            <person name="M."/>
            <person name="Wu"/>
            <person name="D.D."/>
            <person name="Li"/>
            <person name="S."/>
            <person name="Zhou"/>
            <person name="X. and Zhong"/>
            <person name="J."/>
        </authorList>
    </citation>
    <scope>NUCLEOTIDE SEQUENCE [LARGE SCALE GENOMIC DNA]</scope>
</reference>
<feature type="compositionally biased region" description="Low complexity" evidence="12">
    <location>
        <begin position="569"/>
        <end position="584"/>
    </location>
</feature>
<feature type="compositionally biased region" description="Basic and acidic residues" evidence="12">
    <location>
        <begin position="630"/>
        <end position="643"/>
    </location>
</feature>
<evidence type="ECO:0000256" key="2">
    <source>
        <dbReference type="ARBA" id="ARBA00022692"/>
    </source>
</evidence>
<comment type="subcellular location">
    <subcellularLocation>
        <location evidence="1">Membrane</location>
        <topology evidence="1">Single-pass type I membrane protein</topology>
    </subcellularLocation>
</comment>
<evidence type="ECO:0000256" key="9">
    <source>
        <dbReference type="ARBA" id="ARBA00023180"/>
    </source>
</evidence>
<accession>A0A8C4LVE7</accession>
<dbReference type="Proteomes" id="UP000694387">
    <property type="component" value="Chromosome 26"/>
</dbReference>
<evidence type="ECO:0000256" key="13">
    <source>
        <dbReference type="SAM" id="Phobius"/>
    </source>
</evidence>
<feature type="region of interest" description="Disordered" evidence="12">
    <location>
        <begin position="566"/>
        <end position="589"/>
    </location>
</feature>
<evidence type="ECO:0000256" key="14">
    <source>
        <dbReference type="SAM" id="SignalP"/>
    </source>
</evidence>
<evidence type="ECO:0000256" key="5">
    <source>
        <dbReference type="ARBA" id="ARBA00022889"/>
    </source>
</evidence>
<dbReference type="InterPro" id="IPR003599">
    <property type="entry name" value="Ig_sub"/>
</dbReference>
<keyword evidence="7 13" id="KW-0472">Membrane</keyword>
<comment type="similarity">
    <text evidence="11">Belongs to the immunoglobulin superfamily. SIGLEC (sialic acid binding Ig-like lectin) family.</text>
</comment>
<reference evidence="16" key="3">
    <citation type="submission" date="2025-09" db="UniProtKB">
        <authorList>
            <consortium name="Ensembl"/>
        </authorList>
    </citation>
    <scope>IDENTIFICATION</scope>
</reference>
<dbReference type="AlphaFoldDB" id="A0A8C4LVE7"/>
<evidence type="ECO:0000256" key="10">
    <source>
        <dbReference type="ARBA" id="ARBA00023319"/>
    </source>
</evidence>
<organism evidence="16 17">
    <name type="scientific">Equus asinus</name>
    <name type="common">Donkey</name>
    <name type="synonym">Equus africanus asinus</name>
    <dbReference type="NCBI Taxonomy" id="9793"/>
    <lineage>
        <taxon>Eukaryota</taxon>
        <taxon>Metazoa</taxon>
        <taxon>Chordata</taxon>
        <taxon>Craniata</taxon>
        <taxon>Vertebrata</taxon>
        <taxon>Euteleostomi</taxon>
        <taxon>Mammalia</taxon>
        <taxon>Eutheria</taxon>
        <taxon>Laurasiatheria</taxon>
        <taxon>Perissodactyla</taxon>
        <taxon>Equidae</taxon>
        <taxon>Equus</taxon>
    </lineage>
</organism>
<dbReference type="Pfam" id="PF07679">
    <property type="entry name" value="I-set"/>
    <property type="match status" value="1"/>
</dbReference>
<evidence type="ECO:0000259" key="15">
    <source>
        <dbReference type="PROSITE" id="PS50835"/>
    </source>
</evidence>
<evidence type="ECO:0000256" key="8">
    <source>
        <dbReference type="ARBA" id="ARBA00023157"/>
    </source>
</evidence>
<dbReference type="PANTHER" id="PTHR12035:SF115">
    <property type="entry name" value="SIALIC ACID-BINDING IG-LIKE LECTIN 10"/>
    <property type="match status" value="1"/>
</dbReference>
<dbReference type="GO" id="GO:0033691">
    <property type="term" value="F:sialic acid binding"/>
    <property type="evidence" value="ECO:0007669"/>
    <property type="project" value="TreeGrafter"/>
</dbReference>
<feature type="domain" description="Ig-like" evidence="15">
    <location>
        <begin position="146"/>
        <end position="231"/>
    </location>
</feature>
<keyword evidence="5" id="KW-0130">Cell adhesion</keyword>
<dbReference type="GO" id="GO:0050776">
    <property type="term" value="P:regulation of immune response"/>
    <property type="evidence" value="ECO:0007669"/>
    <property type="project" value="Ensembl"/>
</dbReference>
<dbReference type="PANTHER" id="PTHR12035">
    <property type="entry name" value="SIALIC ACID BINDING IMMUNOGLOBULIN-LIKE LECTIN"/>
    <property type="match status" value="1"/>
</dbReference>
<dbReference type="InterPro" id="IPR013098">
    <property type="entry name" value="Ig_I-set"/>
</dbReference>
<dbReference type="GO" id="GO:0030888">
    <property type="term" value="P:regulation of B cell proliferation"/>
    <property type="evidence" value="ECO:0007669"/>
    <property type="project" value="Ensembl"/>
</dbReference>
<feature type="chain" id="PRO_5040203107" description="Ig-like domain-containing protein" evidence="14">
    <location>
        <begin position="17"/>
        <end position="698"/>
    </location>
</feature>
<evidence type="ECO:0000256" key="6">
    <source>
        <dbReference type="ARBA" id="ARBA00022989"/>
    </source>
</evidence>
<evidence type="ECO:0000313" key="17">
    <source>
        <dbReference type="Proteomes" id="UP000694387"/>
    </source>
</evidence>
<dbReference type="SMART" id="SM00408">
    <property type="entry name" value="IGc2"/>
    <property type="match status" value="2"/>
</dbReference>
<dbReference type="SUPFAM" id="SSF48726">
    <property type="entry name" value="Immunoglobulin"/>
    <property type="match status" value="5"/>
</dbReference>
<evidence type="ECO:0000256" key="1">
    <source>
        <dbReference type="ARBA" id="ARBA00004479"/>
    </source>
</evidence>
<feature type="signal peptide" evidence="14">
    <location>
        <begin position="1"/>
        <end position="16"/>
    </location>
</feature>
<feature type="domain" description="Ig-like" evidence="15">
    <location>
        <begin position="242"/>
        <end position="324"/>
    </location>
</feature>
<proteinExistence type="inferred from homology"/>
<protein>
    <recommendedName>
        <fullName evidence="15">Ig-like domain-containing protein</fullName>
    </recommendedName>
</protein>
<dbReference type="InterPro" id="IPR051036">
    <property type="entry name" value="SIGLEC"/>
</dbReference>
<name>A0A8C4LVE7_EQUAS</name>
<dbReference type="InterPro" id="IPR007110">
    <property type="entry name" value="Ig-like_dom"/>
</dbReference>
<dbReference type="SMART" id="SM00409">
    <property type="entry name" value="IG"/>
    <property type="match status" value="3"/>
</dbReference>
<keyword evidence="6 13" id="KW-1133">Transmembrane helix</keyword>
<dbReference type="GO" id="GO:0007155">
    <property type="term" value="P:cell adhesion"/>
    <property type="evidence" value="ECO:0007669"/>
    <property type="project" value="UniProtKB-KW"/>
</dbReference>
<dbReference type="Ensembl" id="ENSEAST00005015321.2">
    <property type="protein sequence ID" value="ENSEASP00005014103.2"/>
    <property type="gene ID" value="ENSEASG00005009831.2"/>
</dbReference>
<evidence type="ECO:0000313" key="16">
    <source>
        <dbReference type="Ensembl" id="ENSEASP00005014103.2"/>
    </source>
</evidence>
<dbReference type="FunFam" id="2.60.40.10:FF:000829">
    <property type="entry name" value="Sialic acid-binding Ig-like lectin 8"/>
    <property type="match status" value="1"/>
</dbReference>
<feature type="domain" description="Ig-like" evidence="15">
    <location>
        <begin position="329"/>
        <end position="424"/>
    </location>
</feature>
<keyword evidence="9" id="KW-0325">Glycoprotein</keyword>
<dbReference type="InterPro" id="IPR013783">
    <property type="entry name" value="Ig-like_fold"/>
</dbReference>
<keyword evidence="4" id="KW-0430">Lectin</keyword>
<evidence type="ECO:0000256" key="11">
    <source>
        <dbReference type="ARBA" id="ARBA00038361"/>
    </source>
</evidence>
<dbReference type="GeneTree" id="ENSGT01150000286907"/>
<dbReference type="GO" id="GO:0030246">
    <property type="term" value="F:carbohydrate binding"/>
    <property type="evidence" value="ECO:0007669"/>
    <property type="project" value="UniProtKB-KW"/>
</dbReference>
<dbReference type="InterPro" id="IPR003598">
    <property type="entry name" value="Ig_sub2"/>
</dbReference>
<dbReference type="Pfam" id="PF13927">
    <property type="entry name" value="Ig_3"/>
    <property type="match status" value="1"/>
</dbReference>
<keyword evidence="3 14" id="KW-0732">Signal</keyword>
<dbReference type="GO" id="GO:0002638">
    <property type="term" value="P:negative regulation of immunoglobulin production"/>
    <property type="evidence" value="ECO:0007669"/>
    <property type="project" value="Ensembl"/>
</dbReference>
<keyword evidence="17" id="KW-1185">Reference proteome</keyword>
<keyword evidence="10" id="KW-0393">Immunoglobulin domain</keyword>
<dbReference type="GO" id="GO:0106015">
    <property type="term" value="P:negative regulation of inflammatory response to wounding"/>
    <property type="evidence" value="ECO:0007669"/>
    <property type="project" value="Ensembl"/>
</dbReference>
<dbReference type="GO" id="GO:0005886">
    <property type="term" value="C:plasma membrane"/>
    <property type="evidence" value="ECO:0007669"/>
    <property type="project" value="TreeGrafter"/>
</dbReference>
<evidence type="ECO:0000256" key="7">
    <source>
        <dbReference type="ARBA" id="ARBA00023136"/>
    </source>
</evidence>
<sequence length="698" mass="76940">MLLSLLLAWLWDGSRAQAPGFHLQVQELVTVQEGLCVSVPCSVSYPQFGWTDSTPAHGYWFEERTHSGTGSPVATNDQNRQVKTRTQGRFQLVGSPQNQDCSLVIRDAQREDSAAYFFRIERGIYVQFNFLQNKFYLEVTALTQKPDVYVPKTLEPGRQVALICVFNPASEECLVPTFSWKGAALSSQETSPRTSRFSVLTLTPRPQDHNTDLTCRVDFSRKDAPRNLVISISQANASALKPQGNTLYLEAQKGQFLRLLCAADSEPPATLSWARDDQVLSWSHPSGSRTLELVMPRVKPEDAGRYSCRAENGLGSQSRSLHLSVQYAPENLRVLVSYANRTVLESFGNGTSLPVLEGQSLHLLCVTHSNPPAGLSWAWGGQTLSPSQSSDPGVLELPQIQMEHEGEFTCRAQNQLGSQHFSLSLCVHYPPQLLRPSCSWEDESLHCGCSSRAQPAPSLRWRLGEGLLEGNSSNASFTITSSSSGPWANSSLSLSKGLSSGLRVSCEATNVHGAQRATVLLLPDKKGLISKAFSHGVFLGIGVTALLFLCVIPIMVKTLRRKWTPAGTRPQAEAQTPAEAPTQAEARRFRASRRSTILDYINVVPNAAALARNRKDKPSSPSRPPPPDAHCPEPRKKQKELRFVSHGGPGPKSATQAPESENDQKEPHYAALSFPGFRPWEPRVPKDTRWEYAEVKFH</sequence>
<gene>
    <name evidence="16" type="primary">LOC106822333</name>
</gene>
<dbReference type="GO" id="GO:0002244">
    <property type="term" value="P:hematopoietic progenitor cell differentiation"/>
    <property type="evidence" value="ECO:0007669"/>
    <property type="project" value="Ensembl"/>
</dbReference>
<dbReference type="Gene3D" id="2.60.40.10">
    <property type="entry name" value="Immunoglobulins"/>
    <property type="match status" value="5"/>
</dbReference>
<dbReference type="GO" id="GO:0050849">
    <property type="term" value="P:negative regulation of calcium-mediated signaling"/>
    <property type="evidence" value="ECO:0007669"/>
    <property type="project" value="Ensembl"/>
</dbReference>
<evidence type="ECO:0000256" key="12">
    <source>
        <dbReference type="SAM" id="MobiDB-lite"/>
    </source>
</evidence>
<dbReference type="InterPro" id="IPR013106">
    <property type="entry name" value="Ig_V-set"/>
</dbReference>
<feature type="transmembrane region" description="Helical" evidence="13">
    <location>
        <begin position="532"/>
        <end position="556"/>
    </location>
</feature>
<keyword evidence="8" id="KW-1015">Disulfide bond</keyword>
<dbReference type="PROSITE" id="PS50835">
    <property type="entry name" value="IG_LIKE"/>
    <property type="match status" value="3"/>
</dbReference>
<dbReference type="FunFam" id="2.60.40.10:FF:000994">
    <property type="entry name" value="Sialic acid binding Ig like lectin 10"/>
    <property type="match status" value="1"/>
</dbReference>
<keyword evidence="2 13" id="KW-0812">Transmembrane</keyword>
<feature type="region of interest" description="Disordered" evidence="12">
    <location>
        <begin position="611"/>
        <end position="684"/>
    </location>
</feature>
<reference evidence="16" key="2">
    <citation type="submission" date="2025-08" db="UniProtKB">
        <authorList>
            <consortium name="Ensembl"/>
        </authorList>
    </citation>
    <scope>IDENTIFICATION</scope>
</reference>
<dbReference type="Pfam" id="PF07686">
    <property type="entry name" value="V-set"/>
    <property type="match status" value="1"/>
</dbReference>
<evidence type="ECO:0000256" key="4">
    <source>
        <dbReference type="ARBA" id="ARBA00022734"/>
    </source>
</evidence>
<evidence type="ECO:0000256" key="3">
    <source>
        <dbReference type="ARBA" id="ARBA00022729"/>
    </source>
</evidence>
<dbReference type="InterPro" id="IPR036179">
    <property type="entry name" value="Ig-like_dom_sf"/>
</dbReference>